<keyword evidence="2" id="KW-0862">Zinc</keyword>
<evidence type="ECO:0000313" key="5">
    <source>
        <dbReference type="EMBL" id="GEU92978.1"/>
    </source>
</evidence>
<feature type="region of interest" description="Disordered" evidence="3">
    <location>
        <begin position="19"/>
        <end position="41"/>
    </location>
</feature>
<dbReference type="AlphaFoldDB" id="A0A6L2P3B4"/>
<dbReference type="InterPro" id="IPR025724">
    <property type="entry name" value="GAG-pre-integrase_dom"/>
</dbReference>
<dbReference type="EMBL" id="BKCJ010010751">
    <property type="protein sequence ID" value="GEU92978.1"/>
    <property type="molecule type" value="Genomic_DNA"/>
</dbReference>
<dbReference type="Pfam" id="PF22936">
    <property type="entry name" value="Pol_BBD"/>
    <property type="match status" value="1"/>
</dbReference>
<accession>A0A6L2P3B4</accession>
<keyword evidence="2" id="KW-0863">Zinc-finger</keyword>
<keyword evidence="2" id="KW-0479">Metal-binding</keyword>
<comment type="caution">
    <text evidence="5">The sequence shown here is derived from an EMBL/GenBank/DDBJ whole genome shotgun (WGS) entry which is preliminary data.</text>
</comment>
<dbReference type="SMART" id="SM00343">
    <property type="entry name" value="ZnF_C2HC"/>
    <property type="match status" value="1"/>
</dbReference>
<protein>
    <submittedName>
        <fullName evidence="5">Ribonuclease H-like domain-containing protein</fullName>
    </submittedName>
</protein>
<gene>
    <name evidence="5" type="ORF">Tci_064956</name>
</gene>
<proteinExistence type="predicted"/>
<dbReference type="Gene3D" id="3.30.420.10">
    <property type="entry name" value="Ribonuclease H-like superfamily/Ribonuclease H"/>
    <property type="match status" value="1"/>
</dbReference>
<evidence type="ECO:0000256" key="1">
    <source>
        <dbReference type="ARBA" id="ARBA00022670"/>
    </source>
</evidence>
<dbReference type="Pfam" id="PF13976">
    <property type="entry name" value="gag_pre-integrs"/>
    <property type="match status" value="1"/>
</dbReference>
<reference evidence="5" key="1">
    <citation type="journal article" date="2019" name="Sci. Rep.">
        <title>Draft genome of Tanacetum cinerariifolium, the natural source of mosquito coil.</title>
        <authorList>
            <person name="Yamashiro T."/>
            <person name="Shiraishi A."/>
            <person name="Satake H."/>
            <person name="Nakayama K."/>
        </authorList>
    </citation>
    <scope>NUCLEOTIDE SEQUENCE</scope>
</reference>
<dbReference type="InterPro" id="IPR036397">
    <property type="entry name" value="RNaseH_sf"/>
</dbReference>
<dbReference type="GO" id="GO:0008233">
    <property type="term" value="F:peptidase activity"/>
    <property type="evidence" value="ECO:0007669"/>
    <property type="project" value="UniProtKB-KW"/>
</dbReference>
<dbReference type="PROSITE" id="PS50158">
    <property type="entry name" value="ZF_CCHC"/>
    <property type="match status" value="1"/>
</dbReference>
<dbReference type="Pfam" id="PF25597">
    <property type="entry name" value="SH3_retrovirus"/>
    <property type="match status" value="1"/>
</dbReference>
<dbReference type="PANTHER" id="PTHR42648">
    <property type="entry name" value="TRANSPOSASE, PUTATIVE-RELATED"/>
    <property type="match status" value="1"/>
</dbReference>
<dbReference type="GO" id="GO:0003676">
    <property type="term" value="F:nucleic acid binding"/>
    <property type="evidence" value="ECO:0007669"/>
    <property type="project" value="InterPro"/>
</dbReference>
<keyword evidence="1" id="KW-0378">Hydrolase</keyword>
<dbReference type="Gene3D" id="4.10.60.10">
    <property type="entry name" value="Zinc finger, CCHC-type"/>
    <property type="match status" value="1"/>
</dbReference>
<dbReference type="InterPro" id="IPR057670">
    <property type="entry name" value="SH3_retrovirus"/>
</dbReference>
<dbReference type="InterPro" id="IPR054722">
    <property type="entry name" value="PolX-like_BBD"/>
</dbReference>
<keyword evidence="1" id="KW-0645">Protease</keyword>
<dbReference type="InterPro" id="IPR036875">
    <property type="entry name" value="Znf_CCHC_sf"/>
</dbReference>
<dbReference type="InterPro" id="IPR039537">
    <property type="entry name" value="Retrotran_Ty1/copia-like"/>
</dbReference>
<dbReference type="Pfam" id="PF00098">
    <property type="entry name" value="zf-CCHC"/>
    <property type="match status" value="1"/>
</dbReference>
<sequence>MSLDDLYNNFKIVEQEVRGTTSTNASSQNMAFVSSPSPNSTNEVPAVFRVSTTSPQVSTANLSDATVYAFLANQPNGSQLVHEDLEQIHEDDLKEMNLKWQLALLSIRAKRFFQKTEKKITINGSDTAGYVKSKVECFNCHKIGHFARECRVPRNQENDTRNQETTRRTVNMKDTSSKEMVAIDGANQGYFDGGCSRHMTRNISYLTDFKEFDGGYVAFGGGAKGGKITGKGTIRICKLDFEDVYFIKELQFNLFNVSQMCDKNNSVLFTDTECFILSPDFKLANESHVLLKVPRKNSMYSVDMKNIVSKKDLTCLVAKATNDESILWHMRLGHINFKNINKLVKDNLVRGLPLKRFENDQTCVACLKGKQHKVSFKFTLVFFLATKDETSRILKSFITEIENLVDKKVKIIRCDNGTKFKNRVMNDFCEEKDHLRKFNGKSDEGFFVGYSTNSKAFRVYNTRTWKVEENLHIKFLENKPLIAGDGPKWLFDIDTLTESMNYVPVIAGTTSIDFAGK</sequence>
<name>A0A6L2P3B4_TANCI</name>
<dbReference type="InterPro" id="IPR001878">
    <property type="entry name" value="Znf_CCHC"/>
</dbReference>
<dbReference type="InterPro" id="IPR012337">
    <property type="entry name" value="RNaseH-like_sf"/>
</dbReference>
<evidence type="ECO:0000259" key="4">
    <source>
        <dbReference type="PROSITE" id="PS50158"/>
    </source>
</evidence>
<evidence type="ECO:0000256" key="3">
    <source>
        <dbReference type="SAM" id="MobiDB-lite"/>
    </source>
</evidence>
<dbReference type="SUPFAM" id="SSF57756">
    <property type="entry name" value="Retrovirus zinc finger-like domains"/>
    <property type="match status" value="1"/>
</dbReference>
<evidence type="ECO:0000256" key="2">
    <source>
        <dbReference type="PROSITE-ProRule" id="PRU00047"/>
    </source>
</evidence>
<feature type="domain" description="CCHC-type" evidence="4">
    <location>
        <begin position="137"/>
        <end position="151"/>
    </location>
</feature>
<dbReference type="GO" id="GO:0008270">
    <property type="term" value="F:zinc ion binding"/>
    <property type="evidence" value="ECO:0007669"/>
    <property type="project" value="UniProtKB-KW"/>
</dbReference>
<organism evidence="5">
    <name type="scientific">Tanacetum cinerariifolium</name>
    <name type="common">Dalmatian daisy</name>
    <name type="synonym">Chrysanthemum cinerariifolium</name>
    <dbReference type="NCBI Taxonomy" id="118510"/>
    <lineage>
        <taxon>Eukaryota</taxon>
        <taxon>Viridiplantae</taxon>
        <taxon>Streptophyta</taxon>
        <taxon>Embryophyta</taxon>
        <taxon>Tracheophyta</taxon>
        <taxon>Spermatophyta</taxon>
        <taxon>Magnoliopsida</taxon>
        <taxon>eudicotyledons</taxon>
        <taxon>Gunneridae</taxon>
        <taxon>Pentapetalae</taxon>
        <taxon>asterids</taxon>
        <taxon>campanulids</taxon>
        <taxon>Asterales</taxon>
        <taxon>Asteraceae</taxon>
        <taxon>Asteroideae</taxon>
        <taxon>Anthemideae</taxon>
        <taxon>Anthemidinae</taxon>
        <taxon>Tanacetum</taxon>
    </lineage>
</organism>
<dbReference type="SUPFAM" id="SSF53098">
    <property type="entry name" value="Ribonuclease H-like"/>
    <property type="match status" value="1"/>
</dbReference>
<dbReference type="PANTHER" id="PTHR42648:SF32">
    <property type="entry name" value="RIBONUCLEASE H-LIKE DOMAIN, GAG-PRE-INTEGRASE DOMAIN PROTEIN-RELATED"/>
    <property type="match status" value="1"/>
</dbReference>
<dbReference type="GO" id="GO:0006508">
    <property type="term" value="P:proteolysis"/>
    <property type="evidence" value="ECO:0007669"/>
    <property type="project" value="UniProtKB-KW"/>
</dbReference>